<dbReference type="Gene3D" id="3.40.390.10">
    <property type="entry name" value="Collagenase (Catalytic Domain)"/>
    <property type="match status" value="1"/>
</dbReference>
<keyword evidence="1" id="KW-1133">Transmembrane helix</keyword>
<sequence>MIGYRCSRADVVLGVTGVDIFAIACILFILSYLVYIVNYAIDLYELNPFNRPKALTSKEIFIIKSKIPSINRLDVEQREILFKRVSWFRTRKHFTFRGPVGHKQELKLLISTASCLLTLGMRNYKFRRSVHRIVIYPSEYYSLINRKHHLGEYNVGLKTIVFAADNLEKGFEQSDDNVNLAIHEFSHALYHETKGRNSWESLKFQAGFRRMERMFSDKHFTSRMESTGYFRDYAKANILEFFAVACENFMETPELFKRDFPTLFETLKKMFNLDLDNLA</sequence>
<dbReference type="CDD" id="cd20170">
    <property type="entry name" value="Peptidase_M90-like"/>
    <property type="match status" value="1"/>
</dbReference>
<proteinExistence type="predicted"/>
<evidence type="ECO:0008006" key="4">
    <source>
        <dbReference type="Google" id="ProtNLM"/>
    </source>
</evidence>
<keyword evidence="1" id="KW-0812">Transmembrane</keyword>
<evidence type="ECO:0000313" key="3">
    <source>
        <dbReference type="Proteomes" id="UP000310406"/>
    </source>
</evidence>
<dbReference type="AlphaFoldDB" id="A0A4S8RPI4"/>
<evidence type="ECO:0000313" key="2">
    <source>
        <dbReference type="EMBL" id="THV60060.1"/>
    </source>
</evidence>
<protein>
    <recommendedName>
        <fullName evidence="4">Zinc-dependent peptidase</fullName>
    </recommendedName>
</protein>
<dbReference type="InterPro" id="IPR010384">
    <property type="entry name" value="MtfA_fam"/>
</dbReference>
<dbReference type="EMBL" id="SNTZ01000002">
    <property type="protein sequence ID" value="THV60060.1"/>
    <property type="molecule type" value="Genomic_DNA"/>
</dbReference>
<dbReference type="PANTHER" id="PTHR30164:SF2">
    <property type="entry name" value="PROTEIN MTFA"/>
    <property type="match status" value="1"/>
</dbReference>
<keyword evidence="3" id="KW-1185">Reference proteome</keyword>
<feature type="transmembrane region" description="Helical" evidence="1">
    <location>
        <begin position="20"/>
        <end position="41"/>
    </location>
</feature>
<dbReference type="Pfam" id="PF06167">
    <property type="entry name" value="Peptidase_M90"/>
    <property type="match status" value="1"/>
</dbReference>
<dbReference type="SUPFAM" id="SSF55486">
    <property type="entry name" value="Metalloproteases ('zincins'), catalytic domain"/>
    <property type="match status" value="1"/>
</dbReference>
<dbReference type="GO" id="GO:0005829">
    <property type="term" value="C:cytosol"/>
    <property type="evidence" value="ECO:0007669"/>
    <property type="project" value="TreeGrafter"/>
</dbReference>
<name>A0A4S8RPI4_9FLAO</name>
<comment type="caution">
    <text evidence="2">The sequence shown here is derived from an EMBL/GenBank/DDBJ whole genome shotgun (WGS) entry which is preliminary data.</text>
</comment>
<dbReference type="GO" id="GO:0008237">
    <property type="term" value="F:metallopeptidase activity"/>
    <property type="evidence" value="ECO:0007669"/>
    <property type="project" value="InterPro"/>
</dbReference>
<dbReference type="Proteomes" id="UP000310406">
    <property type="component" value="Unassembled WGS sequence"/>
</dbReference>
<keyword evidence="1" id="KW-0472">Membrane</keyword>
<dbReference type="InterPro" id="IPR024079">
    <property type="entry name" value="MetalloPept_cat_dom_sf"/>
</dbReference>
<gene>
    <name evidence="2" type="ORF">EZV76_05725</name>
</gene>
<dbReference type="PANTHER" id="PTHR30164">
    <property type="entry name" value="MTFA PEPTIDASE"/>
    <property type="match status" value="1"/>
</dbReference>
<accession>A0A4S8RPI4</accession>
<evidence type="ECO:0000256" key="1">
    <source>
        <dbReference type="SAM" id="Phobius"/>
    </source>
</evidence>
<organism evidence="2 3">
    <name type="scientific">Flagellimonas alvinocaridis</name>
    <dbReference type="NCBI Taxonomy" id="2530200"/>
    <lineage>
        <taxon>Bacteria</taxon>
        <taxon>Pseudomonadati</taxon>
        <taxon>Bacteroidota</taxon>
        <taxon>Flavobacteriia</taxon>
        <taxon>Flavobacteriales</taxon>
        <taxon>Flavobacteriaceae</taxon>
        <taxon>Flagellimonas</taxon>
    </lineage>
</organism>
<reference evidence="2 3" key="1">
    <citation type="submission" date="2019-03" db="EMBL/GenBank/DDBJ databases">
        <title>Muricauda SCR12 sp.nov, a marine bacterium isolated from Pacific Ocean:the Okinawa trough.</title>
        <authorList>
            <person name="Liu L."/>
        </authorList>
    </citation>
    <scope>NUCLEOTIDE SEQUENCE [LARGE SCALE GENOMIC DNA]</scope>
    <source>
        <strain evidence="2 3">SCR12</strain>
    </source>
</reference>
<dbReference type="GO" id="GO:0004177">
    <property type="term" value="F:aminopeptidase activity"/>
    <property type="evidence" value="ECO:0007669"/>
    <property type="project" value="TreeGrafter"/>
</dbReference>